<evidence type="ECO:0008006" key="5">
    <source>
        <dbReference type="Google" id="ProtNLM"/>
    </source>
</evidence>
<dbReference type="SUPFAM" id="SSF116734">
    <property type="entry name" value="DNA methylase specificity domain"/>
    <property type="match status" value="1"/>
</dbReference>
<dbReference type="EMBL" id="MTEI01000015">
    <property type="protein sequence ID" value="OQW86545.1"/>
    <property type="molecule type" value="Genomic_DNA"/>
</dbReference>
<reference evidence="3 4" key="1">
    <citation type="submission" date="2017-01" db="EMBL/GenBank/DDBJ databases">
        <title>Novel large sulfur bacteria in the metagenomes of groundwater-fed chemosynthetic microbial mats in the Lake Huron basin.</title>
        <authorList>
            <person name="Sharrar A.M."/>
            <person name="Flood B.E."/>
            <person name="Bailey J.V."/>
            <person name="Jones D.S."/>
            <person name="Biddanda B."/>
            <person name="Ruberg S.A."/>
            <person name="Marcus D.N."/>
            <person name="Dick G.J."/>
        </authorList>
    </citation>
    <scope>NUCLEOTIDE SEQUENCE [LARGE SCALE GENOMIC DNA]</scope>
    <source>
        <strain evidence="3">A7</strain>
    </source>
</reference>
<dbReference type="Gene3D" id="3.90.220.20">
    <property type="entry name" value="DNA methylase specificity domains"/>
    <property type="match status" value="2"/>
</dbReference>
<dbReference type="InterPro" id="IPR044946">
    <property type="entry name" value="Restrct_endonuc_typeI_TRD_sf"/>
</dbReference>
<evidence type="ECO:0000313" key="4">
    <source>
        <dbReference type="Proteomes" id="UP000192505"/>
    </source>
</evidence>
<gene>
    <name evidence="3" type="ORF">BWK72_16830</name>
</gene>
<evidence type="ECO:0000313" key="3">
    <source>
        <dbReference type="EMBL" id="OQW86545.1"/>
    </source>
</evidence>
<protein>
    <recommendedName>
        <fullName evidence="5">Type I restriction modification DNA specificity domain-containing protein</fullName>
    </recommendedName>
</protein>
<sequence>MPGVASFDVGSRALLPWCWSSPVSPRVPPLAEQHRIVAKVDELMALCDQLEAQLTTTETDTRRLLEAVLEAALASV</sequence>
<evidence type="ECO:0000256" key="1">
    <source>
        <dbReference type="ARBA" id="ARBA00022747"/>
    </source>
</evidence>
<proteinExistence type="predicted"/>
<accession>A0A1W9KQM2</accession>
<organism evidence="3 4">
    <name type="scientific">Rhodoferax ferrireducens</name>
    <dbReference type="NCBI Taxonomy" id="192843"/>
    <lineage>
        <taxon>Bacteria</taxon>
        <taxon>Pseudomonadati</taxon>
        <taxon>Pseudomonadota</taxon>
        <taxon>Betaproteobacteria</taxon>
        <taxon>Burkholderiales</taxon>
        <taxon>Comamonadaceae</taxon>
        <taxon>Rhodoferax</taxon>
    </lineage>
</organism>
<name>A0A1W9KQM2_9BURK</name>
<dbReference type="Proteomes" id="UP000192505">
    <property type="component" value="Unassembled WGS sequence"/>
</dbReference>
<evidence type="ECO:0000256" key="2">
    <source>
        <dbReference type="ARBA" id="ARBA00023125"/>
    </source>
</evidence>
<keyword evidence="1" id="KW-0680">Restriction system</keyword>
<keyword evidence="2" id="KW-0238">DNA-binding</keyword>
<dbReference type="AlphaFoldDB" id="A0A1W9KQM2"/>
<comment type="caution">
    <text evidence="3">The sequence shown here is derived from an EMBL/GenBank/DDBJ whole genome shotgun (WGS) entry which is preliminary data.</text>
</comment>
<dbReference type="GO" id="GO:0003677">
    <property type="term" value="F:DNA binding"/>
    <property type="evidence" value="ECO:0007669"/>
    <property type="project" value="UniProtKB-KW"/>
</dbReference>
<dbReference type="GO" id="GO:0009307">
    <property type="term" value="P:DNA restriction-modification system"/>
    <property type="evidence" value="ECO:0007669"/>
    <property type="project" value="UniProtKB-KW"/>
</dbReference>